<dbReference type="InterPro" id="IPR036047">
    <property type="entry name" value="F-box-like_dom_sf"/>
</dbReference>
<evidence type="ECO:0000313" key="4">
    <source>
        <dbReference type="Proteomes" id="UP000011083"/>
    </source>
</evidence>
<keyword evidence="4" id="KW-1185">Reference proteome</keyword>
<dbReference type="AlphaFoldDB" id="L8GXG8"/>
<feature type="compositionally biased region" description="Basic residues" evidence="1">
    <location>
        <begin position="475"/>
        <end position="485"/>
    </location>
</feature>
<dbReference type="Gene3D" id="1.20.1280.50">
    <property type="match status" value="1"/>
</dbReference>
<proteinExistence type="predicted"/>
<dbReference type="VEuPathDB" id="AmoebaDB:ACA1_208420"/>
<dbReference type="CDD" id="cd09917">
    <property type="entry name" value="F-box_SF"/>
    <property type="match status" value="1"/>
</dbReference>
<dbReference type="InterPro" id="IPR001810">
    <property type="entry name" value="F-box_dom"/>
</dbReference>
<dbReference type="EMBL" id="KB007966">
    <property type="protein sequence ID" value="ELR17964.1"/>
    <property type="molecule type" value="Genomic_DNA"/>
</dbReference>
<organism evidence="3 4">
    <name type="scientific">Acanthamoeba castellanii (strain ATCC 30010 / Neff)</name>
    <dbReference type="NCBI Taxonomy" id="1257118"/>
    <lineage>
        <taxon>Eukaryota</taxon>
        <taxon>Amoebozoa</taxon>
        <taxon>Discosea</taxon>
        <taxon>Longamoebia</taxon>
        <taxon>Centramoebida</taxon>
        <taxon>Acanthamoebidae</taxon>
        <taxon>Acanthamoeba</taxon>
    </lineage>
</organism>
<evidence type="ECO:0000259" key="2">
    <source>
        <dbReference type="PROSITE" id="PS50181"/>
    </source>
</evidence>
<dbReference type="SUPFAM" id="SSF81383">
    <property type="entry name" value="F-box domain"/>
    <property type="match status" value="1"/>
</dbReference>
<feature type="region of interest" description="Disordered" evidence="1">
    <location>
        <begin position="456"/>
        <end position="485"/>
    </location>
</feature>
<feature type="region of interest" description="Disordered" evidence="1">
    <location>
        <begin position="14"/>
        <end position="39"/>
    </location>
</feature>
<name>L8GXG8_ACACF</name>
<sequence>MQKQLRLVCATTSADARELDGTETADGRPPPTPNGASGLPVELTALPPEVLWHIAHHLDPADVRALGAAHQAFAGLAHDDGLWHAIYRRMWPGQTLHPGLARQEGMHHHHHLLLLLLLLLRCNIRAWRLAVARREQSLRWVALVAEAKEPASDPRTRFDHLAELVIILAEHAEESIKIRLLGLALMNGLLKALEPAKKRPSPAVRLVYTALAYLAENEDEDKYEDEDDESEGSSETKTARYVAFGEPLREQFVIDQPQIKAMWKRQFSSSIGMSMAVSYFFASLALRQTHPCNNIKIAPSLLPLETFEESESAQLEASALLDDQQRSELCRMLSGWWRGFYFYPDATADPEMRLYLVANEDGLLAGQGADDVGSFVVRGQAQFATGLVTFSKSYERRTAVVWTYRGKLNSNGLAGTWGDVRWGGAFMIWPGGEGQEQEQEQLARLRLAELAQGRAGAGPGVYDELALPPVPYKPPARRPRQCALQ</sequence>
<protein>
    <submittedName>
        <fullName evidence="3">Fbox domain containing protein</fullName>
    </submittedName>
</protein>
<gene>
    <name evidence="3" type="ORF">ACA1_208420</name>
</gene>
<dbReference type="KEGG" id="acan:ACA1_208420"/>
<dbReference type="PROSITE" id="PS50181">
    <property type="entry name" value="FBOX"/>
    <property type="match status" value="1"/>
</dbReference>
<accession>L8GXG8</accession>
<feature type="domain" description="F-box" evidence="2">
    <location>
        <begin position="40"/>
        <end position="86"/>
    </location>
</feature>
<dbReference type="RefSeq" id="XP_004339981.1">
    <property type="nucleotide sequence ID" value="XM_004339933.1"/>
</dbReference>
<reference evidence="3 4" key="1">
    <citation type="journal article" date="2013" name="Genome Biol.">
        <title>Genome of Acanthamoeba castellanii highlights extensive lateral gene transfer and early evolution of tyrosine kinase signaling.</title>
        <authorList>
            <person name="Clarke M."/>
            <person name="Lohan A.J."/>
            <person name="Liu B."/>
            <person name="Lagkouvardos I."/>
            <person name="Roy S."/>
            <person name="Zafar N."/>
            <person name="Bertelli C."/>
            <person name="Schilde C."/>
            <person name="Kianianmomeni A."/>
            <person name="Burglin T.R."/>
            <person name="Frech C."/>
            <person name="Turcotte B."/>
            <person name="Kopec K.O."/>
            <person name="Synnott J.M."/>
            <person name="Choo C."/>
            <person name="Paponov I."/>
            <person name="Finkler A."/>
            <person name="Soon Heng Tan C."/>
            <person name="Hutchins A.P."/>
            <person name="Weinmeier T."/>
            <person name="Rattei T."/>
            <person name="Chu J.S."/>
            <person name="Gimenez G."/>
            <person name="Irimia M."/>
            <person name="Rigden D.J."/>
            <person name="Fitzpatrick D.A."/>
            <person name="Lorenzo-Morales J."/>
            <person name="Bateman A."/>
            <person name="Chiu C.H."/>
            <person name="Tang P."/>
            <person name="Hegemann P."/>
            <person name="Fromm H."/>
            <person name="Raoult D."/>
            <person name="Greub G."/>
            <person name="Miranda-Saavedra D."/>
            <person name="Chen N."/>
            <person name="Nash P."/>
            <person name="Ginger M.L."/>
            <person name="Horn M."/>
            <person name="Schaap P."/>
            <person name="Caler L."/>
            <person name="Loftus B."/>
        </authorList>
    </citation>
    <scope>NUCLEOTIDE SEQUENCE [LARGE SCALE GENOMIC DNA]</scope>
    <source>
        <strain evidence="3 4">Neff</strain>
    </source>
</reference>
<dbReference type="OrthoDB" id="10669513at2759"/>
<dbReference type="Proteomes" id="UP000011083">
    <property type="component" value="Unassembled WGS sequence"/>
</dbReference>
<dbReference type="Pfam" id="PF12937">
    <property type="entry name" value="F-box-like"/>
    <property type="match status" value="1"/>
</dbReference>
<evidence type="ECO:0000313" key="3">
    <source>
        <dbReference type="EMBL" id="ELR17964.1"/>
    </source>
</evidence>
<dbReference type="GeneID" id="14918711"/>
<evidence type="ECO:0000256" key="1">
    <source>
        <dbReference type="SAM" id="MobiDB-lite"/>
    </source>
</evidence>